<organism evidence="2 3">
    <name type="scientific">Streptomyces doudnae</name>
    <dbReference type="NCBI Taxonomy" id="3075536"/>
    <lineage>
        <taxon>Bacteria</taxon>
        <taxon>Bacillati</taxon>
        <taxon>Actinomycetota</taxon>
        <taxon>Actinomycetes</taxon>
        <taxon>Kitasatosporales</taxon>
        <taxon>Streptomycetaceae</taxon>
        <taxon>Streptomyces</taxon>
    </lineage>
</organism>
<dbReference type="RefSeq" id="WP_093824341.1">
    <property type="nucleotide sequence ID" value="NZ_JAVRES010000004.1"/>
</dbReference>
<name>A0ABD5ELS9_9ACTN</name>
<protein>
    <submittedName>
        <fullName evidence="2">Uncharacterized protein</fullName>
    </submittedName>
</protein>
<accession>A0ABD5ELS9</accession>
<feature type="compositionally biased region" description="Low complexity" evidence="1">
    <location>
        <begin position="13"/>
        <end position="29"/>
    </location>
</feature>
<dbReference type="EMBL" id="JAVRES010000004">
    <property type="protein sequence ID" value="MDT0435616.1"/>
    <property type="molecule type" value="Genomic_DNA"/>
</dbReference>
<sequence length="160" mass="16799">MDTLSPPQPDPVPQTAEGAPGPATASPAPDSLQEPGTSGHGCGTCRRRAVVSWQRRPTDSELADVRGLEEKRRAEAVKLSQPAPDFGPLPTADDVLVAVYACAQHAISLEAAARIHQSGCTAPNEADLPDCDCTPKQLPTSPLEVAPLVELPDHWMPAGQ</sequence>
<gene>
    <name evidence="2" type="ORF">RM877_13070</name>
</gene>
<comment type="caution">
    <text evidence="2">The sequence shown here is derived from an EMBL/GenBank/DDBJ whole genome shotgun (WGS) entry which is preliminary data.</text>
</comment>
<feature type="compositionally biased region" description="Pro residues" evidence="1">
    <location>
        <begin position="1"/>
        <end position="12"/>
    </location>
</feature>
<dbReference type="AlphaFoldDB" id="A0ABD5ELS9"/>
<evidence type="ECO:0000313" key="2">
    <source>
        <dbReference type="EMBL" id="MDT0435616.1"/>
    </source>
</evidence>
<reference evidence="3" key="1">
    <citation type="submission" date="2023-07" db="EMBL/GenBank/DDBJ databases">
        <title>30 novel species of actinomycetes from the DSMZ collection.</title>
        <authorList>
            <person name="Nouioui I."/>
        </authorList>
    </citation>
    <scope>NUCLEOTIDE SEQUENCE [LARGE SCALE GENOMIC DNA]</scope>
    <source>
        <strain evidence="3">DSM 41981</strain>
    </source>
</reference>
<evidence type="ECO:0000313" key="3">
    <source>
        <dbReference type="Proteomes" id="UP001183535"/>
    </source>
</evidence>
<keyword evidence="3" id="KW-1185">Reference proteome</keyword>
<proteinExistence type="predicted"/>
<evidence type="ECO:0000256" key="1">
    <source>
        <dbReference type="SAM" id="MobiDB-lite"/>
    </source>
</evidence>
<feature type="region of interest" description="Disordered" evidence="1">
    <location>
        <begin position="1"/>
        <end position="44"/>
    </location>
</feature>
<dbReference type="Proteomes" id="UP001183535">
    <property type="component" value="Unassembled WGS sequence"/>
</dbReference>